<dbReference type="EMBL" id="CAJFCJ010000003">
    <property type="protein sequence ID" value="CAD5113102.1"/>
    <property type="molecule type" value="Genomic_DNA"/>
</dbReference>
<evidence type="ECO:0000256" key="4">
    <source>
        <dbReference type="PROSITE-ProRule" id="PRU00035"/>
    </source>
</evidence>
<feature type="compositionally biased region" description="Low complexity" evidence="6">
    <location>
        <begin position="1515"/>
        <end position="1536"/>
    </location>
</feature>
<keyword evidence="9" id="KW-1185">Reference proteome</keyword>
<evidence type="ECO:0000256" key="3">
    <source>
        <dbReference type="ARBA" id="ARBA00023117"/>
    </source>
</evidence>
<feature type="compositionally biased region" description="Polar residues" evidence="6">
    <location>
        <begin position="1576"/>
        <end position="1593"/>
    </location>
</feature>
<dbReference type="GO" id="GO:0007010">
    <property type="term" value="P:cytoskeleton organization"/>
    <property type="evidence" value="ECO:0007669"/>
    <property type="project" value="TreeGrafter"/>
</dbReference>
<dbReference type="InterPro" id="IPR057452">
    <property type="entry name" value="BRWD/PHIP_N"/>
</dbReference>
<feature type="compositionally biased region" description="Basic and acidic residues" evidence="6">
    <location>
        <begin position="1361"/>
        <end position="1370"/>
    </location>
</feature>
<evidence type="ECO:0000313" key="8">
    <source>
        <dbReference type="EMBL" id="CAD5113102.1"/>
    </source>
</evidence>
<dbReference type="FunFam" id="1.20.920.10:FF:000066">
    <property type="entry name" value="Transcription initiation factor TFIID subunit 1"/>
    <property type="match status" value="1"/>
</dbReference>
<dbReference type="Gene3D" id="1.20.920.10">
    <property type="entry name" value="Bromodomain-like"/>
    <property type="match status" value="2"/>
</dbReference>
<dbReference type="Pfam" id="PF00400">
    <property type="entry name" value="WD40"/>
    <property type="match status" value="5"/>
</dbReference>
<proteinExistence type="predicted"/>
<feature type="compositionally biased region" description="Polar residues" evidence="6">
    <location>
        <begin position="887"/>
        <end position="898"/>
    </location>
</feature>
<accession>A0A7I8VCX0</accession>
<feature type="repeat" description="WD" evidence="5">
    <location>
        <begin position="517"/>
        <end position="559"/>
    </location>
</feature>
<feature type="compositionally biased region" description="Basic and acidic residues" evidence="6">
    <location>
        <begin position="951"/>
        <end position="963"/>
    </location>
</feature>
<gene>
    <name evidence="8" type="ORF">DGYR_LOCUS2144</name>
</gene>
<dbReference type="PANTHER" id="PTHR16266:SF17">
    <property type="entry name" value="BRWD3"/>
    <property type="match status" value="1"/>
</dbReference>
<dbReference type="GO" id="GO:0005634">
    <property type="term" value="C:nucleus"/>
    <property type="evidence" value="ECO:0007669"/>
    <property type="project" value="TreeGrafter"/>
</dbReference>
<dbReference type="PROSITE" id="PS00678">
    <property type="entry name" value="WD_REPEATS_1"/>
    <property type="match status" value="1"/>
</dbReference>
<feature type="domain" description="Bromo" evidence="7">
    <location>
        <begin position="1238"/>
        <end position="1308"/>
    </location>
</feature>
<organism evidence="8 9">
    <name type="scientific">Dimorphilus gyrociliatus</name>
    <dbReference type="NCBI Taxonomy" id="2664684"/>
    <lineage>
        <taxon>Eukaryota</taxon>
        <taxon>Metazoa</taxon>
        <taxon>Spiralia</taxon>
        <taxon>Lophotrochozoa</taxon>
        <taxon>Annelida</taxon>
        <taxon>Polychaeta</taxon>
        <taxon>Polychaeta incertae sedis</taxon>
        <taxon>Dinophilidae</taxon>
        <taxon>Dimorphilus</taxon>
    </lineage>
</organism>
<dbReference type="GO" id="GO:0006357">
    <property type="term" value="P:regulation of transcription by RNA polymerase II"/>
    <property type="evidence" value="ECO:0007669"/>
    <property type="project" value="TreeGrafter"/>
</dbReference>
<dbReference type="Pfam" id="PF25437">
    <property type="entry name" value="BRWD1_N"/>
    <property type="match status" value="1"/>
</dbReference>
<feature type="compositionally biased region" description="Acidic residues" evidence="6">
    <location>
        <begin position="857"/>
        <end position="870"/>
    </location>
</feature>
<evidence type="ECO:0000256" key="1">
    <source>
        <dbReference type="ARBA" id="ARBA00022574"/>
    </source>
</evidence>
<dbReference type="Pfam" id="PF25313">
    <property type="entry name" value="BRWD_AD"/>
    <property type="match status" value="1"/>
</dbReference>
<dbReference type="InterPro" id="IPR019775">
    <property type="entry name" value="WD40_repeat_CS"/>
</dbReference>
<dbReference type="PROSITE" id="PS50014">
    <property type="entry name" value="BROMODOMAIN_2"/>
    <property type="match status" value="2"/>
</dbReference>
<comment type="caution">
    <text evidence="8">The sequence shown here is derived from an EMBL/GenBank/DDBJ whole genome shotgun (WGS) entry which is preliminary data.</text>
</comment>
<dbReference type="PROSITE" id="PS50082">
    <property type="entry name" value="WD_REPEATS_2"/>
    <property type="match status" value="4"/>
</dbReference>
<dbReference type="SUPFAM" id="SSF50978">
    <property type="entry name" value="WD40 repeat-like"/>
    <property type="match status" value="2"/>
</dbReference>
<dbReference type="PROSITE" id="PS50294">
    <property type="entry name" value="WD_REPEATS_REGION"/>
    <property type="match status" value="3"/>
</dbReference>
<dbReference type="OrthoDB" id="538223at2759"/>
<feature type="region of interest" description="Disordered" evidence="6">
    <location>
        <begin position="857"/>
        <end position="975"/>
    </location>
</feature>
<dbReference type="SMART" id="SM00297">
    <property type="entry name" value="BROMO"/>
    <property type="match status" value="2"/>
</dbReference>
<dbReference type="GO" id="GO:0008360">
    <property type="term" value="P:regulation of cell shape"/>
    <property type="evidence" value="ECO:0007669"/>
    <property type="project" value="TreeGrafter"/>
</dbReference>
<dbReference type="InterPro" id="IPR036322">
    <property type="entry name" value="WD40_repeat_dom_sf"/>
</dbReference>
<evidence type="ECO:0000256" key="6">
    <source>
        <dbReference type="SAM" id="MobiDB-lite"/>
    </source>
</evidence>
<dbReference type="PANTHER" id="PTHR16266">
    <property type="entry name" value="WD REPEAT DOMAIN 9"/>
    <property type="match status" value="1"/>
</dbReference>
<evidence type="ECO:0000313" key="9">
    <source>
        <dbReference type="Proteomes" id="UP000549394"/>
    </source>
</evidence>
<evidence type="ECO:0000256" key="5">
    <source>
        <dbReference type="PROSITE-ProRule" id="PRU00221"/>
    </source>
</evidence>
<dbReference type="Pfam" id="PF00439">
    <property type="entry name" value="Bromodomain"/>
    <property type="match status" value="2"/>
</dbReference>
<feature type="repeat" description="WD" evidence="5">
    <location>
        <begin position="344"/>
        <end position="375"/>
    </location>
</feature>
<dbReference type="PROSITE" id="PS00633">
    <property type="entry name" value="BROMODOMAIN_1"/>
    <property type="match status" value="1"/>
</dbReference>
<dbReference type="InterPro" id="IPR052060">
    <property type="entry name" value="Bromo_WD_repeat"/>
</dbReference>
<dbReference type="CDD" id="cd00200">
    <property type="entry name" value="WD40"/>
    <property type="match status" value="1"/>
</dbReference>
<feature type="compositionally biased region" description="Polar residues" evidence="6">
    <location>
        <begin position="905"/>
        <end position="920"/>
    </location>
</feature>
<keyword evidence="1 5" id="KW-0853">WD repeat</keyword>
<dbReference type="Proteomes" id="UP000549394">
    <property type="component" value="Unassembled WGS sequence"/>
</dbReference>
<keyword evidence="3 4" id="KW-0103">Bromodomain</keyword>
<dbReference type="Gene3D" id="2.130.10.10">
    <property type="entry name" value="YVTN repeat-like/Quinoprotein amine dehydrogenase"/>
    <property type="match status" value="2"/>
</dbReference>
<feature type="compositionally biased region" description="Basic residues" evidence="6">
    <location>
        <begin position="921"/>
        <end position="931"/>
    </location>
</feature>
<dbReference type="SUPFAM" id="SSF47370">
    <property type="entry name" value="Bromodomain"/>
    <property type="match status" value="2"/>
</dbReference>
<reference evidence="8 9" key="1">
    <citation type="submission" date="2020-08" db="EMBL/GenBank/DDBJ databases">
        <authorList>
            <person name="Hejnol A."/>
        </authorList>
    </citation>
    <scope>NUCLEOTIDE SEQUENCE [LARGE SCALE GENOMIC DNA]</scope>
</reference>
<dbReference type="InterPro" id="IPR036427">
    <property type="entry name" value="Bromodomain-like_sf"/>
</dbReference>
<feature type="region of interest" description="Disordered" evidence="6">
    <location>
        <begin position="1345"/>
        <end position="1370"/>
    </location>
</feature>
<feature type="region of interest" description="Disordered" evidence="6">
    <location>
        <begin position="1473"/>
        <end position="1728"/>
    </location>
</feature>
<feature type="domain" description="Bromo" evidence="7">
    <location>
        <begin position="1382"/>
        <end position="1452"/>
    </location>
</feature>
<dbReference type="PRINTS" id="PR00503">
    <property type="entry name" value="BROMODOMAIN"/>
</dbReference>
<evidence type="ECO:0000256" key="2">
    <source>
        <dbReference type="ARBA" id="ARBA00022737"/>
    </source>
</evidence>
<feature type="repeat" description="WD" evidence="5">
    <location>
        <begin position="475"/>
        <end position="516"/>
    </location>
</feature>
<dbReference type="InterPro" id="IPR001680">
    <property type="entry name" value="WD40_rpt"/>
</dbReference>
<dbReference type="SMART" id="SM00320">
    <property type="entry name" value="WD40"/>
    <property type="match status" value="7"/>
</dbReference>
<protein>
    <submittedName>
        <fullName evidence="8">DgyrCDS2293</fullName>
    </submittedName>
</protein>
<dbReference type="InterPro" id="IPR057451">
    <property type="entry name" value="BRWD/PHIP_AD"/>
</dbReference>
<sequence>METDEESVSEAAQVTPMESELYFLIVKFLQSGPCTQSAEVLPKGNDWTGHPFSTNFEQFNQLHNQIGNGHLLQICERLPRLLDEKIPPPVSGVKTLLGAGRQSLLRTKEDFSSSCFPELSVKSRGRALPLSQSTRKNINAYYLIHGREYTGRILGKHSLPVTLYSNIRRQKRTLGHLSAVYCGADDHLVKVWNAHNGRLIRTLRGHAKEITDMAISYDNTILATGSCDRTIRVWSTLNFEHLTVLNGHTAPITSLQFCPLVRAGCNDRYFMSTGEEGNVCFWHYNQETRVFTPKPIKFIERSRAGVQMLCSSFSPGGVFLVTGSTDNTVRVYCFTSAPNKIAELEAHTAPVDSIQFAHNLNEYLSGSGDGTARIWRFTNDTWKTLVLRMNDLKREYFPKAEKTFWLYRDLNFLYIFVEYVDSIQYAKGTDKFVSGSWDGTARVWRYERQQWKAVVIRVNGHRSGSKNDSNIDVNLDKKPLKVTMVAWTCDDIHVLTAVSDFSVKLWRASTGQLVSTFVSHTTEVYVLETHPTDPYLMLSAGHDGYIIIWDLETGTKVFEFLNSIEGQGHGAVLDGKWSKDGSSFVCTDAHGFLSHFGFYKNEVFEKLPNDLFFHTDYRPLIRDSAGFVLDEQTQMPPHQMPPPFLVDMNGMPYPPSLQRFVPGREKAELGHLVPQIALTPSGDREVLDVSLADTGGDVGQEDDESQHSNLDVMIERLQREQDERMAATGDVLPEAQGANSTSSEAQRTPQPHVDHDYAGIIQPLAKCSYGFIPRPRYDLIECEKKRRIFGEKELEIYIQESKKKPILNDVDKNEENEPFVRSTRKRTKVKKNIQRLTTSTEETSINRLTTRALYDTEVESSETNAEEDNEQPAWKTSEEECDDIASSDYSDWTATTGNLEPPTRLSPSKRISQLNGGTSNHRPKRVIKRKRIFPEDGRESSSSSLSENEPEDSRVKNVPERKRQGTTQKRQRERRVAAVRAQQTRKKAEALQNMENGEIPDRFRPPEWLTSAIPRKTPYVPQMGDDIMYFRQGHELYVNSVNRLKVYDIQQNLILPWEKDQDLSPHEWMRIIGIKYEIKPPRLVCVKLGHVDSETGQLTGESITLKYHDMPDVIDFLVLRKTYVTAMERQWKESDRFRAVIDDAWWHGSIEAHQCLSDDFPHSHFQCLWVRWDNGERERMSPWDLEIEHGNPPEGGSVSVTPAEFRASQYYEPDEGEWPPHGRDVECDRIKEGIERVMEIRIAEHFIAPVDLSAFPYYAMVVPYPIDLSTIRSRLENRYYRRVTSILKDVRFIESNAKLFNEPGSHIVHCAELTVKLCVDFIQRTDCLNIMSIYSVIMQEQESIESSSASPRTRRRRRSSDKRPNTDRNWNDECKELLQTMFSHEDSLPFRDAVDPEQFLDYYQIIDQPMHLGRVKEKLESNEYQSPKQFCQDMRLIFSNSRTYNTNKRSRVYAMTLRLSALFDAIVSQWNKTSETQKSGKTTRPQRLSSITNSADAPGTSFDRVTRALRRSTRTRTSQSENSNASSGDSYSSRTRTISRKRRLVHSDSDLENEQASKRMATNIRKPPMRAARNKSCINGNSSYSTRSKTGTIRRTVYDSDGSSNDESSEDESAEDKIDNEASTDDVVTQGSDEDSAEISSSQDSLSDNDADETDKFSGQSSNRQRRQPPTPPLQKVRRNSPRKKRTRKPTQDDDFSVEGSNRKNKLKEDKIMTRNRGRRTVNYDEDEEEEEEIVETVSSRGRVRKLRTSVPGLLR</sequence>
<feature type="compositionally biased region" description="Polar residues" evidence="6">
    <location>
        <begin position="1473"/>
        <end position="1495"/>
    </location>
</feature>
<dbReference type="InterPro" id="IPR015943">
    <property type="entry name" value="WD40/YVTN_repeat-like_dom_sf"/>
</dbReference>
<evidence type="ECO:0000259" key="7">
    <source>
        <dbReference type="PROSITE" id="PS50014"/>
    </source>
</evidence>
<dbReference type="InterPro" id="IPR001487">
    <property type="entry name" value="Bromodomain"/>
</dbReference>
<feature type="repeat" description="WD" evidence="5">
    <location>
        <begin position="203"/>
        <end position="244"/>
    </location>
</feature>
<dbReference type="InterPro" id="IPR018359">
    <property type="entry name" value="Bromodomain_CS"/>
</dbReference>
<name>A0A7I8VCX0_9ANNE</name>
<keyword evidence="2" id="KW-0677">Repeat</keyword>
<feature type="compositionally biased region" description="Basic residues" evidence="6">
    <location>
        <begin position="1676"/>
        <end position="1689"/>
    </location>
</feature>